<proteinExistence type="predicted"/>
<dbReference type="RefSeq" id="WP_085596990.1">
    <property type="nucleotide sequence ID" value="NZ_CP133164.1"/>
</dbReference>
<evidence type="ECO:0000313" key="1">
    <source>
        <dbReference type="EMBL" id="WMN17046.1"/>
    </source>
</evidence>
<dbReference type="Proteomes" id="UP001237292">
    <property type="component" value="Chromosome"/>
</dbReference>
<keyword evidence="2" id="KW-1185">Reference proteome</keyword>
<organism evidence="1 2">
    <name type="scientific">Pseudomonas piscis</name>
    <dbReference type="NCBI Taxonomy" id="2614538"/>
    <lineage>
        <taxon>Bacteria</taxon>
        <taxon>Pseudomonadati</taxon>
        <taxon>Pseudomonadota</taxon>
        <taxon>Gammaproteobacteria</taxon>
        <taxon>Pseudomonadales</taxon>
        <taxon>Pseudomonadaceae</taxon>
        <taxon>Pseudomonas</taxon>
    </lineage>
</organism>
<protein>
    <submittedName>
        <fullName evidence="1">Transporter</fullName>
    </submittedName>
</protein>
<dbReference type="EMBL" id="CP133164">
    <property type="protein sequence ID" value="WMN17046.1"/>
    <property type="molecule type" value="Genomic_DNA"/>
</dbReference>
<dbReference type="InterPro" id="IPR025737">
    <property type="entry name" value="FApF"/>
</dbReference>
<reference evidence="1 2" key="1">
    <citation type="journal article" date="2023" name="Access Microbiol">
        <title>The genome of a steinernematid-associated Pseudomonas piscis bacterium encodes the biosynthesis of insect toxins.</title>
        <authorList>
            <person name="Awori R.M."/>
            <person name="Hendre P."/>
            <person name="Amugune N.O."/>
        </authorList>
    </citation>
    <scope>NUCLEOTIDE SEQUENCE [LARGE SCALE GENOMIC DNA]</scope>
    <source>
        <strain evidence="1 2">75</strain>
    </source>
</reference>
<dbReference type="Pfam" id="PF13557">
    <property type="entry name" value="Phenol_MetA_deg"/>
    <property type="match status" value="1"/>
</dbReference>
<evidence type="ECO:0000313" key="2">
    <source>
        <dbReference type="Proteomes" id="UP001237292"/>
    </source>
</evidence>
<name>A0ABY9NF85_9PSED</name>
<gene>
    <name evidence="1" type="ORF">QL104_27470</name>
</gene>
<accession>A0ABY9NF85</accession>
<sequence length="290" mass="32738">MNKSRMALYCLPFAFAETVRAQETAPGDYEPVPAGKTALLMYYQHARSSSFYRSGHRVSNDFRMRSDMGLLRLVQSVPLSDRLYWEPQAILPFGQLRTAGDASALGDESGSGDLNLGSVFKLRLPTRQGDMLGLGVFVQAPTGSYDRDDALNLGENRWRLMLQGAYVHHFDERWALDTVADISWYTRNHDYGPTGANQKQKARYEYQAFLRYQLAPATTLGFGGGYVTGARTWVAGDDQDDELKTSYARLTLTHFLVPDLQAQVQLGRDMEVEQGFKERARLNLRLVKLF</sequence>